<protein>
    <submittedName>
        <fullName evidence="1">Uncharacterized protein</fullName>
    </submittedName>
</protein>
<organism evidence="1">
    <name type="scientific">Spongospora subterranea</name>
    <dbReference type="NCBI Taxonomy" id="70186"/>
    <lineage>
        <taxon>Eukaryota</taxon>
        <taxon>Sar</taxon>
        <taxon>Rhizaria</taxon>
        <taxon>Endomyxa</taxon>
        <taxon>Phytomyxea</taxon>
        <taxon>Plasmodiophorida</taxon>
        <taxon>Plasmodiophoridae</taxon>
        <taxon>Spongospora</taxon>
    </lineage>
</organism>
<evidence type="ECO:0000313" key="1">
    <source>
        <dbReference type="EMBL" id="CRZ04682.1"/>
    </source>
</evidence>
<sequence length="147" mass="16556">IDPPTSLCILALNIPSSVLKRLKPSLFLLCASSLFRYQSIFNSSITIASTSFFPIYSSFYLDFVAICVFFLPYKCLISLCLSTNSYLYVSEEKVNVFFLSSAMFSLFNLCPRLKDDAFFVPEISCQFERKGSIFCCSISSIGINFDP</sequence>
<dbReference type="AlphaFoldDB" id="A0A0H5QSM7"/>
<proteinExistence type="predicted"/>
<dbReference type="EMBL" id="HACM01004240">
    <property type="protein sequence ID" value="CRZ04682.1"/>
    <property type="molecule type" value="Transcribed_RNA"/>
</dbReference>
<dbReference type="EMBL" id="HACM01004241">
    <property type="protein sequence ID" value="CRZ04683.1"/>
    <property type="molecule type" value="Transcribed_RNA"/>
</dbReference>
<accession>A0A0H5QSM7</accession>
<feature type="non-terminal residue" evidence="1">
    <location>
        <position position="1"/>
    </location>
</feature>
<reference evidence="1" key="1">
    <citation type="submission" date="2015-04" db="EMBL/GenBank/DDBJ databases">
        <title>The genome sequence of the plant pathogenic Rhizarian Plasmodiophora brassicae reveals insights in its biotrophic life cycle and the origin of chitin synthesis.</title>
        <authorList>
            <person name="Schwelm A."/>
            <person name="Fogelqvist J."/>
            <person name="Knaust A."/>
            <person name="Julke S."/>
            <person name="Lilja T."/>
            <person name="Dhandapani V."/>
            <person name="Bonilla-Rosso G."/>
            <person name="Karlsson M."/>
            <person name="Shevchenko A."/>
            <person name="Choi S.R."/>
            <person name="Kim H.G."/>
            <person name="Park J.Y."/>
            <person name="Lim Y.P."/>
            <person name="Ludwig-Muller J."/>
            <person name="Dixelius C."/>
        </authorList>
    </citation>
    <scope>NUCLEOTIDE SEQUENCE</scope>
    <source>
        <tissue evidence="1">Potato root galls</tissue>
    </source>
</reference>
<name>A0A0H5QSM7_9EUKA</name>